<dbReference type="KEGG" id="nsm:JO391_13675"/>
<dbReference type="GO" id="GO:0016846">
    <property type="term" value="F:carbon-sulfur lyase activity"/>
    <property type="evidence" value="ECO:0007669"/>
    <property type="project" value="InterPro"/>
</dbReference>
<dbReference type="PANTHER" id="PTHR33337:SF40">
    <property type="entry name" value="CENP-V_GFA DOMAIN-CONTAINING PROTEIN-RELATED"/>
    <property type="match status" value="1"/>
</dbReference>
<evidence type="ECO:0000313" key="8">
    <source>
        <dbReference type="Proteomes" id="UP000826300"/>
    </source>
</evidence>
<evidence type="ECO:0000256" key="1">
    <source>
        <dbReference type="ARBA" id="ARBA00005495"/>
    </source>
</evidence>
<dbReference type="EMBL" id="CP069370">
    <property type="protein sequence ID" value="QYZ71972.1"/>
    <property type="molecule type" value="Genomic_DNA"/>
</dbReference>
<dbReference type="AlphaFoldDB" id="A0A8G0ZXG8"/>
<evidence type="ECO:0000256" key="4">
    <source>
        <dbReference type="ARBA" id="ARBA00023239"/>
    </source>
</evidence>
<dbReference type="GO" id="GO:0046872">
    <property type="term" value="F:metal ion binding"/>
    <property type="evidence" value="ECO:0007669"/>
    <property type="project" value="UniProtKB-KW"/>
</dbReference>
<organism evidence="7 8">
    <name type="scientific">Neotabrizicola shimadae</name>
    <dbReference type="NCBI Taxonomy" id="2807096"/>
    <lineage>
        <taxon>Bacteria</taxon>
        <taxon>Pseudomonadati</taxon>
        <taxon>Pseudomonadota</taxon>
        <taxon>Alphaproteobacteria</taxon>
        <taxon>Rhodobacterales</taxon>
        <taxon>Paracoccaceae</taxon>
        <taxon>Neotabrizicola</taxon>
    </lineage>
</organism>
<comment type="similarity">
    <text evidence="1">Belongs to the Gfa family.</text>
</comment>
<feature type="domain" description="CENP-V/GFA" evidence="6">
    <location>
        <begin position="24"/>
        <end position="136"/>
    </location>
</feature>
<keyword evidence="8" id="KW-1185">Reference proteome</keyword>
<dbReference type="SUPFAM" id="SSF51316">
    <property type="entry name" value="Mss4-like"/>
    <property type="match status" value="1"/>
</dbReference>
<gene>
    <name evidence="7" type="ORF">JO391_13675</name>
</gene>
<sequence length="150" mass="15988">MPEHAGDYYAPEGPPPAPTQAETLHGSCLCGANRFTLPGPMGEVGACHCTQCRKLSGHYTASFDAEESALDWQSRDEAVYTTPGGAQRGFCPHCGSSLWFRNAAGGFSVESGVIDNPTGGQLVSHIFVADKGDYYTIDDGLPQYPRWDGA</sequence>
<reference evidence="7" key="1">
    <citation type="submission" date="2021-02" db="EMBL/GenBank/DDBJ databases">
        <title>Rhodobacter shimadae sp. nov., an aerobic anoxygenic phototrophic bacterium isolated from a hot spring.</title>
        <authorList>
            <person name="Muramatsu S."/>
            <person name="Haruta S."/>
            <person name="Hirose S."/>
            <person name="Hanada S."/>
        </authorList>
    </citation>
    <scope>NUCLEOTIDE SEQUENCE</scope>
    <source>
        <strain evidence="7">N10</strain>
    </source>
</reference>
<feature type="region of interest" description="Disordered" evidence="5">
    <location>
        <begin position="1"/>
        <end position="20"/>
    </location>
</feature>
<dbReference type="Pfam" id="PF04828">
    <property type="entry name" value="GFA"/>
    <property type="match status" value="1"/>
</dbReference>
<keyword evidence="3" id="KW-0862">Zinc</keyword>
<dbReference type="Proteomes" id="UP000826300">
    <property type="component" value="Chromosome"/>
</dbReference>
<evidence type="ECO:0000313" key="7">
    <source>
        <dbReference type="EMBL" id="QYZ71972.1"/>
    </source>
</evidence>
<keyword evidence="2" id="KW-0479">Metal-binding</keyword>
<evidence type="ECO:0000259" key="6">
    <source>
        <dbReference type="PROSITE" id="PS51891"/>
    </source>
</evidence>
<dbReference type="InterPro" id="IPR011057">
    <property type="entry name" value="Mss4-like_sf"/>
</dbReference>
<evidence type="ECO:0000256" key="2">
    <source>
        <dbReference type="ARBA" id="ARBA00022723"/>
    </source>
</evidence>
<accession>A0A8G0ZXG8</accession>
<proteinExistence type="inferred from homology"/>
<dbReference type="Gene3D" id="3.90.1590.10">
    <property type="entry name" value="glutathione-dependent formaldehyde- activating enzyme (gfa)"/>
    <property type="match status" value="1"/>
</dbReference>
<dbReference type="PROSITE" id="PS51891">
    <property type="entry name" value="CENP_V_GFA"/>
    <property type="match status" value="1"/>
</dbReference>
<keyword evidence="4" id="KW-0456">Lyase</keyword>
<dbReference type="InterPro" id="IPR006913">
    <property type="entry name" value="CENP-V/GFA"/>
</dbReference>
<protein>
    <submittedName>
        <fullName evidence="7">GFA family protein</fullName>
    </submittedName>
</protein>
<evidence type="ECO:0000256" key="5">
    <source>
        <dbReference type="SAM" id="MobiDB-lite"/>
    </source>
</evidence>
<evidence type="ECO:0000256" key="3">
    <source>
        <dbReference type="ARBA" id="ARBA00022833"/>
    </source>
</evidence>
<name>A0A8G0ZXG8_9RHOB</name>
<dbReference type="PANTHER" id="PTHR33337">
    <property type="entry name" value="GFA DOMAIN-CONTAINING PROTEIN"/>
    <property type="match status" value="1"/>
</dbReference>